<sequence>MSNQFIFNQYYIDLIKRIKTSAKNMRESDASDDHVFAKSTLKAIKDNYITLDKSSDEYIIYLKSIPEDFWSSYINIDDIDAVNDWFLADDVKDVCIYKNISVSSIRKLVNDDYLCHHFFSVFYLFINELSDDDVKMYLSVLQDTKNEVGVDNITNEAHKKVVVRLNELKTKKAKDAKDAGAAGSAGAANAAGIDMSQMEGTMLGKLAKEIMEDVDVEKLQKSIGENGDILKAIGDPDSGFSELISNVSRKMANKISTGELKQENLLQDAIKFASAMPNGLFGGAGGGTGASGAGGANQGTSKGGGGGGGGGQPDMASMMNMMSSMMNNKEGMDMFKNMMGNMNGAKGGGSGGGSGGTRQTINKPALKKLATVNKLKTKLAKRREACDE</sequence>
<organism evidence="2">
    <name type="scientific">viral metagenome</name>
    <dbReference type="NCBI Taxonomy" id="1070528"/>
    <lineage>
        <taxon>unclassified sequences</taxon>
        <taxon>metagenomes</taxon>
        <taxon>organismal metagenomes</taxon>
    </lineage>
</organism>
<feature type="region of interest" description="Disordered" evidence="1">
    <location>
        <begin position="343"/>
        <end position="369"/>
    </location>
</feature>
<dbReference type="EMBL" id="MN740822">
    <property type="protein sequence ID" value="QHU13589.1"/>
    <property type="molecule type" value="Genomic_DNA"/>
</dbReference>
<feature type="compositionally biased region" description="Gly residues" evidence="1">
    <location>
        <begin position="345"/>
        <end position="356"/>
    </location>
</feature>
<protein>
    <submittedName>
        <fullName evidence="2">Uncharacterized protein</fullName>
    </submittedName>
</protein>
<name>A0A6C0K797_9ZZZZ</name>
<feature type="compositionally biased region" description="Gly residues" evidence="1">
    <location>
        <begin position="289"/>
        <end position="312"/>
    </location>
</feature>
<reference evidence="2" key="1">
    <citation type="journal article" date="2020" name="Nature">
        <title>Giant virus diversity and host interactions through global metagenomics.</title>
        <authorList>
            <person name="Schulz F."/>
            <person name="Roux S."/>
            <person name="Paez-Espino D."/>
            <person name="Jungbluth S."/>
            <person name="Walsh D.A."/>
            <person name="Denef V.J."/>
            <person name="McMahon K.D."/>
            <person name="Konstantinidis K.T."/>
            <person name="Eloe-Fadrosh E.A."/>
            <person name="Kyrpides N.C."/>
            <person name="Woyke T."/>
        </authorList>
    </citation>
    <scope>NUCLEOTIDE SEQUENCE</scope>
    <source>
        <strain evidence="2">GVMAG-S-1101178-73</strain>
    </source>
</reference>
<accession>A0A6C0K797</accession>
<proteinExistence type="predicted"/>
<evidence type="ECO:0000256" key="1">
    <source>
        <dbReference type="SAM" id="MobiDB-lite"/>
    </source>
</evidence>
<dbReference type="AlphaFoldDB" id="A0A6C0K797"/>
<evidence type="ECO:0000313" key="2">
    <source>
        <dbReference type="EMBL" id="QHU13589.1"/>
    </source>
</evidence>
<feature type="region of interest" description="Disordered" evidence="1">
    <location>
        <begin position="289"/>
        <end position="318"/>
    </location>
</feature>